<organism evidence="1 2">
    <name type="scientific">Luteococcus japonicus</name>
    <dbReference type="NCBI Taxonomy" id="33984"/>
    <lineage>
        <taxon>Bacteria</taxon>
        <taxon>Bacillati</taxon>
        <taxon>Actinomycetota</taxon>
        <taxon>Actinomycetes</taxon>
        <taxon>Propionibacteriales</taxon>
        <taxon>Propionibacteriaceae</taxon>
        <taxon>Luteococcus</taxon>
    </lineage>
</organism>
<dbReference type="EMBL" id="RKHG01000001">
    <property type="protein sequence ID" value="ROR55692.1"/>
    <property type="molecule type" value="Genomic_DNA"/>
</dbReference>
<dbReference type="Proteomes" id="UP000275749">
    <property type="component" value="Unassembled WGS sequence"/>
</dbReference>
<accession>A0A3N1ZZT6</accession>
<sequence length="75" mass="8795">MSFSEAVMPVSNRLDQQVTSEIDVPTERLSRRNRMHVWTPMCAGAAQADDYMQLYFRSRFAHKCFIGSRRFHRVA</sequence>
<name>A0A3N1ZZT6_9ACTN</name>
<proteinExistence type="predicted"/>
<evidence type="ECO:0000313" key="2">
    <source>
        <dbReference type="Proteomes" id="UP000275749"/>
    </source>
</evidence>
<protein>
    <submittedName>
        <fullName evidence="1">Uncharacterized protein</fullName>
    </submittedName>
</protein>
<comment type="caution">
    <text evidence="1">The sequence shown here is derived from an EMBL/GenBank/DDBJ whole genome shotgun (WGS) entry which is preliminary data.</text>
</comment>
<reference evidence="1 2" key="1">
    <citation type="submission" date="2018-11" db="EMBL/GenBank/DDBJ databases">
        <title>Sequencing the genomes of 1000 actinobacteria strains.</title>
        <authorList>
            <person name="Klenk H.-P."/>
        </authorList>
    </citation>
    <scope>NUCLEOTIDE SEQUENCE [LARGE SCALE GENOMIC DNA]</scope>
    <source>
        <strain evidence="1 2">DSM 10546</strain>
    </source>
</reference>
<evidence type="ECO:0000313" key="1">
    <source>
        <dbReference type="EMBL" id="ROR55692.1"/>
    </source>
</evidence>
<dbReference type="AlphaFoldDB" id="A0A3N1ZZT6"/>
<gene>
    <name evidence="1" type="ORF">EDD41_2972</name>
</gene>